<evidence type="ECO:0000256" key="1">
    <source>
        <dbReference type="SAM" id="MobiDB-lite"/>
    </source>
</evidence>
<dbReference type="EnsemblMetazoa" id="GPAI022281-RA">
    <property type="protein sequence ID" value="GPAI022281-PA"/>
    <property type="gene ID" value="GPAI022281"/>
</dbReference>
<reference evidence="3" key="1">
    <citation type="submission" date="2014-03" db="EMBL/GenBank/DDBJ databases">
        <authorList>
            <person name="Aksoy S."/>
            <person name="Warren W."/>
            <person name="Wilson R.K."/>
        </authorList>
    </citation>
    <scope>NUCLEOTIDE SEQUENCE [LARGE SCALE GENOMIC DNA]</scope>
    <source>
        <strain evidence="3">IAEA</strain>
    </source>
</reference>
<dbReference type="Proteomes" id="UP000092445">
    <property type="component" value="Unassembled WGS sequence"/>
</dbReference>
<name>A0A1A9ZQY6_GLOPL</name>
<reference evidence="2" key="2">
    <citation type="submission" date="2020-05" db="UniProtKB">
        <authorList>
            <consortium name="EnsemblMetazoa"/>
        </authorList>
    </citation>
    <scope>IDENTIFICATION</scope>
    <source>
        <strain evidence="2">IAEA</strain>
    </source>
</reference>
<organism evidence="2 3">
    <name type="scientific">Glossina pallidipes</name>
    <name type="common">Tsetse fly</name>
    <dbReference type="NCBI Taxonomy" id="7398"/>
    <lineage>
        <taxon>Eukaryota</taxon>
        <taxon>Metazoa</taxon>
        <taxon>Ecdysozoa</taxon>
        <taxon>Arthropoda</taxon>
        <taxon>Hexapoda</taxon>
        <taxon>Insecta</taxon>
        <taxon>Pterygota</taxon>
        <taxon>Neoptera</taxon>
        <taxon>Endopterygota</taxon>
        <taxon>Diptera</taxon>
        <taxon>Brachycera</taxon>
        <taxon>Muscomorpha</taxon>
        <taxon>Hippoboscoidea</taxon>
        <taxon>Glossinidae</taxon>
        <taxon>Glossina</taxon>
    </lineage>
</organism>
<evidence type="ECO:0000313" key="2">
    <source>
        <dbReference type="EnsemblMetazoa" id="GPAI022281-PA"/>
    </source>
</evidence>
<keyword evidence="3" id="KW-1185">Reference proteome</keyword>
<dbReference type="AlphaFoldDB" id="A0A1A9ZQY6"/>
<dbReference type="VEuPathDB" id="VectorBase:GPAI022281"/>
<proteinExistence type="predicted"/>
<accession>A0A1A9ZQY6</accession>
<feature type="region of interest" description="Disordered" evidence="1">
    <location>
        <begin position="1"/>
        <end position="28"/>
    </location>
</feature>
<sequence>MTQREEQKNQKSSLQTLPNLKKDSMERKTNEAQLIRAHIESPQNSKFFPWRLMALISPKIWNRAHLLLHGLRGGNAGNSEKHHPRFSARTLLFIVHDSFDNFEFGLKMDFGKNGTPSISLWGSKTGFSPVSGINLGYEYYLEGSLRTCEAHKIKFSAGSEKIKLEKCEHTYYGMLIKESIKKKKREDSLIFLEGQRQISYQKLVISICMPRGRARLNFLVRVTGGSKAERIQKTTTTIATMMINDDFHVIN</sequence>
<evidence type="ECO:0000313" key="3">
    <source>
        <dbReference type="Proteomes" id="UP000092445"/>
    </source>
</evidence>
<protein>
    <submittedName>
        <fullName evidence="2">Uncharacterized protein</fullName>
    </submittedName>
</protein>